<proteinExistence type="predicted"/>
<comment type="caution">
    <text evidence="1">The sequence shown here is derived from an EMBL/GenBank/DDBJ whole genome shotgun (WGS) entry which is preliminary data.</text>
</comment>
<keyword evidence="2" id="KW-1185">Reference proteome</keyword>
<reference evidence="1" key="1">
    <citation type="submission" date="2020-08" db="EMBL/GenBank/DDBJ databases">
        <title>Multicomponent nature underlies the extraordinary mechanical properties of spider dragline silk.</title>
        <authorList>
            <person name="Kono N."/>
            <person name="Nakamura H."/>
            <person name="Mori M."/>
            <person name="Yoshida Y."/>
            <person name="Ohtoshi R."/>
            <person name="Malay A.D."/>
            <person name="Moran D.A.P."/>
            <person name="Tomita M."/>
            <person name="Numata K."/>
            <person name="Arakawa K."/>
        </authorList>
    </citation>
    <scope>NUCLEOTIDE SEQUENCE</scope>
</reference>
<dbReference type="GO" id="GO:0003676">
    <property type="term" value="F:nucleic acid binding"/>
    <property type="evidence" value="ECO:0007669"/>
    <property type="project" value="InterPro"/>
</dbReference>
<dbReference type="AlphaFoldDB" id="A0A8X6NIM4"/>
<protein>
    <submittedName>
        <fullName evidence="1">Transposable element Tcb1 transposase</fullName>
    </submittedName>
</protein>
<dbReference type="OrthoDB" id="4843387at2759"/>
<evidence type="ECO:0000313" key="2">
    <source>
        <dbReference type="Proteomes" id="UP000887013"/>
    </source>
</evidence>
<dbReference type="InterPro" id="IPR036397">
    <property type="entry name" value="RNaseH_sf"/>
</dbReference>
<name>A0A8X6NIM4_NEPPI</name>
<dbReference type="Gene3D" id="3.30.420.10">
    <property type="entry name" value="Ribonuclease H-like superfamily/Ribonuclease H"/>
    <property type="match status" value="1"/>
</dbReference>
<gene>
    <name evidence="1" type="primary">TCB1_457</name>
    <name evidence="1" type="ORF">NPIL_261111</name>
</gene>
<accession>A0A8X6NIM4</accession>
<organism evidence="1 2">
    <name type="scientific">Nephila pilipes</name>
    <name type="common">Giant wood spider</name>
    <name type="synonym">Nephila maculata</name>
    <dbReference type="NCBI Taxonomy" id="299642"/>
    <lineage>
        <taxon>Eukaryota</taxon>
        <taxon>Metazoa</taxon>
        <taxon>Ecdysozoa</taxon>
        <taxon>Arthropoda</taxon>
        <taxon>Chelicerata</taxon>
        <taxon>Arachnida</taxon>
        <taxon>Araneae</taxon>
        <taxon>Araneomorphae</taxon>
        <taxon>Entelegynae</taxon>
        <taxon>Araneoidea</taxon>
        <taxon>Nephilidae</taxon>
        <taxon>Nephila</taxon>
    </lineage>
</organism>
<evidence type="ECO:0000313" key="1">
    <source>
        <dbReference type="EMBL" id="GFT15050.1"/>
    </source>
</evidence>
<dbReference type="EMBL" id="BMAW01009671">
    <property type="protein sequence ID" value="GFT15050.1"/>
    <property type="molecule type" value="Genomic_DNA"/>
</dbReference>
<sequence>MGTTGIGSFVTIDDIINQYSYIDFLRENMRHCAEKLGLTQTYKFYQDNDLKHSSLNTRLWLLYNYPYVIKYPVQSPVLNPIEDLWGHLENRLRKRELSSKIMMKY</sequence>
<dbReference type="Proteomes" id="UP000887013">
    <property type="component" value="Unassembled WGS sequence"/>
</dbReference>